<evidence type="ECO:0000313" key="2">
    <source>
        <dbReference type="Proteomes" id="UP000219439"/>
    </source>
</evidence>
<dbReference type="EMBL" id="OBEL01000003">
    <property type="protein sequence ID" value="SNZ19784.1"/>
    <property type="molecule type" value="Genomic_DNA"/>
</dbReference>
<keyword evidence="2" id="KW-1185">Reference proteome</keyword>
<dbReference type="AlphaFoldDB" id="A0A285PDG9"/>
<sequence length="42" mass="4352">MDILVEARNKRNQDFLVGFSPGLPSSKSGDGVLGGLISAFAS</sequence>
<evidence type="ECO:0000313" key="1">
    <source>
        <dbReference type="EMBL" id="SNZ19784.1"/>
    </source>
</evidence>
<reference evidence="1 2" key="1">
    <citation type="submission" date="2017-09" db="EMBL/GenBank/DDBJ databases">
        <authorList>
            <person name="Ehlers B."/>
            <person name="Leendertz F.H."/>
        </authorList>
    </citation>
    <scope>NUCLEOTIDE SEQUENCE [LARGE SCALE GENOMIC DNA]</scope>
    <source>
        <strain evidence="1 2">DSM 18289</strain>
    </source>
</reference>
<dbReference type="Proteomes" id="UP000219439">
    <property type="component" value="Unassembled WGS sequence"/>
</dbReference>
<gene>
    <name evidence="1" type="ORF">SAMN06265368_2876</name>
</gene>
<organism evidence="1 2">
    <name type="scientific">Cohaesibacter gelatinilyticus</name>
    <dbReference type="NCBI Taxonomy" id="372072"/>
    <lineage>
        <taxon>Bacteria</taxon>
        <taxon>Pseudomonadati</taxon>
        <taxon>Pseudomonadota</taxon>
        <taxon>Alphaproteobacteria</taxon>
        <taxon>Hyphomicrobiales</taxon>
        <taxon>Cohaesibacteraceae</taxon>
    </lineage>
</organism>
<accession>A0A285PDG9</accession>
<protein>
    <submittedName>
        <fullName evidence="1">Uncharacterized protein</fullName>
    </submittedName>
</protein>
<name>A0A285PDG9_9HYPH</name>
<proteinExistence type="predicted"/>